<organism evidence="3">
    <name type="scientific">freshwater metagenome</name>
    <dbReference type="NCBI Taxonomy" id="449393"/>
    <lineage>
        <taxon>unclassified sequences</taxon>
        <taxon>metagenomes</taxon>
        <taxon>ecological metagenomes</taxon>
    </lineage>
</organism>
<dbReference type="PANTHER" id="PTHR43031:SF16">
    <property type="entry name" value="OXIDOREDUCTASE"/>
    <property type="match status" value="1"/>
</dbReference>
<dbReference type="EMBL" id="CAFBME010000053">
    <property type="protein sequence ID" value="CAB4895466.1"/>
    <property type="molecule type" value="Genomic_DNA"/>
</dbReference>
<dbReference type="InterPro" id="IPR050229">
    <property type="entry name" value="GlpE_sulfurtransferase"/>
</dbReference>
<reference evidence="3" key="1">
    <citation type="submission" date="2020-05" db="EMBL/GenBank/DDBJ databases">
        <authorList>
            <person name="Chiriac C."/>
            <person name="Salcher M."/>
            <person name="Ghai R."/>
            <person name="Kavagutti S V."/>
        </authorList>
    </citation>
    <scope>NUCLEOTIDE SEQUENCE</scope>
</reference>
<gene>
    <name evidence="2" type="ORF">UFOPK1380_01146</name>
    <name evidence="3" type="ORF">UFOPK1778_00531</name>
    <name evidence="4" type="ORF">UFOPK1863_00563</name>
    <name evidence="5" type="ORF">UFOPK2689_01215</name>
    <name evidence="6" type="ORF">UFOPK3555_00624</name>
    <name evidence="7" type="ORF">UFOPK4095_00441</name>
</gene>
<evidence type="ECO:0000259" key="1">
    <source>
        <dbReference type="PROSITE" id="PS50206"/>
    </source>
</evidence>
<accession>A0A6J6FMV0</accession>
<feature type="domain" description="Rhodanese" evidence="1">
    <location>
        <begin position="38"/>
        <end position="128"/>
    </location>
</feature>
<dbReference type="InterPro" id="IPR036873">
    <property type="entry name" value="Rhodanese-like_dom_sf"/>
</dbReference>
<evidence type="ECO:0000313" key="3">
    <source>
        <dbReference type="EMBL" id="CAB4588425.1"/>
    </source>
</evidence>
<dbReference type="EMBL" id="CAFBPI010000018">
    <property type="protein sequence ID" value="CAB5010537.1"/>
    <property type="molecule type" value="Genomic_DNA"/>
</dbReference>
<dbReference type="Pfam" id="PF00581">
    <property type="entry name" value="Rhodanese"/>
    <property type="match status" value="1"/>
</dbReference>
<dbReference type="CDD" id="cd00158">
    <property type="entry name" value="RHOD"/>
    <property type="match status" value="1"/>
</dbReference>
<evidence type="ECO:0000313" key="7">
    <source>
        <dbReference type="EMBL" id="CAB5010537.1"/>
    </source>
</evidence>
<evidence type="ECO:0000313" key="5">
    <source>
        <dbReference type="EMBL" id="CAB4731658.1"/>
    </source>
</evidence>
<dbReference type="PROSITE" id="PS50206">
    <property type="entry name" value="RHODANESE_3"/>
    <property type="match status" value="1"/>
</dbReference>
<dbReference type="Gene3D" id="3.40.250.10">
    <property type="entry name" value="Rhodanese-like domain"/>
    <property type="match status" value="1"/>
</dbReference>
<proteinExistence type="predicted"/>
<dbReference type="SMART" id="SM00450">
    <property type="entry name" value="RHOD"/>
    <property type="match status" value="1"/>
</dbReference>
<name>A0A6J6FMV0_9ZZZZ</name>
<dbReference type="InterPro" id="IPR001763">
    <property type="entry name" value="Rhodanese-like_dom"/>
</dbReference>
<dbReference type="EMBL" id="CAEZSC010000094">
    <property type="protein sequence ID" value="CAB4542731.1"/>
    <property type="molecule type" value="Genomic_DNA"/>
</dbReference>
<evidence type="ECO:0000313" key="2">
    <source>
        <dbReference type="EMBL" id="CAB4542731.1"/>
    </source>
</evidence>
<dbReference type="EMBL" id="CAEZUY010000040">
    <property type="protein sequence ID" value="CAB4613626.1"/>
    <property type="molecule type" value="Genomic_DNA"/>
</dbReference>
<dbReference type="PANTHER" id="PTHR43031">
    <property type="entry name" value="FAD-DEPENDENT OXIDOREDUCTASE"/>
    <property type="match status" value="1"/>
</dbReference>
<dbReference type="EMBL" id="CAEZYL010000115">
    <property type="protein sequence ID" value="CAB4731658.1"/>
    <property type="molecule type" value="Genomic_DNA"/>
</dbReference>
<dbReference type="PROSITE" id="PS51257">
    <property type="entry name" value="PROKAR_LIPOPROTEIN"/>
    <property type="match status" value="1"/>
</dbReference>
<sequence length="129" mass="13733">MKKLIAVLLISVFGLSACGSSGGTVTNMNSAEFSKKISEPSVVVLDVRRTDEFVAGHLASALHIDVEAANFESDVAKLDKTKTYAVYCHSGRRSLIAVDAMKKDGFESLVNLEGGISDWMATGHPVITS</sequence>
<dbReference type="EMBL" id="CAEZUD010000021">
    <property type="protein sequence ID" value="CAB4588425.1"/>
    <property type="molecule type" value="Genomic_DNA"/>
</dbReference>
<evidence type="ECO:0000313" key="6">
    <source>
        <dbReference type="EMBL" id="CAB4895466.1"/>
    </source>
</evidence>
<protein>
    <submittedName>
        <fullName evidence="3">Unannotated protein</fullName>
    </submittedName>
</protein>
<evidence type="ECO:0000313" key="4">
    <source>
        <dbReference type="EMBL" id="CAB4613626.1"/>
    </source>
</evidence>
<dbReference type="SUPFAM" id="SSF52821">
    <property type="entry name" value="Rhodanese/Cell cycle control phosphatase"/>
    <property type="match status" value="1"/>
</dbReference>
<dbReference type="AlphaFoldDB" id="A0A6J6FMV0"/>